<keyword evidence="8" id="KW-1185">Reference proteome</keyword>
<reference evidence="7 8" key="1">
    <citation type="submission" date="2019-02" db="EMBL/GenBank/DDBJ databases">
        <title>Genomic Encyclopedia of Type Strains, Phase IV (KMG-IV): sequencing the most valuable type-strain genomes for metagenomic binning, comparative biology and taxonomic classification.</title>
        <authorList>
            <person name="Goeker M."/>
        </authorList>
    </citation>
    <scope>NUCLEOTIDE SEQUENCE [LARGE SCALE GENOMIC DNA]</scope>
    <source>
        <strain evidence="7 8">DSM 101727</strain>
    </source>
</reference>
<dbReference type="AlphaFoldDB" id="A0A4Q7L4I7"/>
<name>A0A4Q7L4I7_9PSEU</name>
<evidence type="ECO:0000256" key="1">
    <source>
        <dbReference type="ARBA" id="ARBA00008874"/>
    </source>
</evidence>
<dbReference type="PROSITE" id="PS00107">
    <property type="entry name" value="PROTEIN_KINASE_ATP"/>
    <property type="match status" value="1"/>
</dbReference>
<dbReference type="GO" id="GO:0004672">
    <property type="term" value="F:protein kinase activity"/>
    <property type="evidence" value="ECO:0007669"/>
    <property type="project" value="InterPro"/>
</dbReference>
<dbReference type="Proteomes" id="UP000294257">
    <property type="component" value="Unassembled WGS sequence"/>
</dbReference>
<keyword evidence="7" id="KW-0418">Kinase</keyword>
<dbReference type="PROSITE" id="PS50011">
    <property type="entry name" value="PROTEIN_KINASE_DOM"/>
    <property type="match status" value="1"/>
</dbReference>
<sequence length="608" mass="65165">MPEDRIVAGRYRLHDRIGAGGMGSVWRATDQELGRVVALKRSHAGDNGQIRREARIGAGLHHPNVITTFDVVSDGEDRWLVLEFLPSRSLATVVETGGPLSPDAAASVGAQIAGALAAMHERGIVHQDIKPDNILVTEDGTAKLTDLGIARWAEVTITSSGHPGGTPGFVAPEVADGYAPEASADVFSLGATLYAAVEGHSPWGTGADGPYAQLRRAAEGTVDATSRAGVLEPVLAELLGKDPAVRPTARGAKTLLEEITGESSSLVPLPTPRRRSRRSRVLAGIVGVALIAVIALVAVLVSRNSDSTAAGPPATADLLGNERTADPCSLFERSALVRFGIQVYEEPVDGEFNTCRLIIKETQDNSDLVGVKIELARAPKYPVAKHVPGELGPVQYDEQRDDMCKRTIPLPDGKEVVIVSYLFPNNRSAPLCGIADAASSPAYLKLVDARQKGQIPRRAVAFPGDSFANITTCDLLRSDELAPVVGRHDDGESTFGDWSCEWDGPQANVEIRAFRDWQPDADEQIEKIRLGAREAEVESHTAGPGAGERDECEIQIIGRKYEQNTVVNDDWQEEIGVSVKPDVKGAMNREKLCGIAKDLAKRVADRLR</sequence>
<evidence type="ECO:0000313" key="8">
    <source>
        <dbReference type="Proteomes" id="UP000294257"/>
    </source>
</evidence>
<keyword evidence="5" id="KW-1133">Transmembrane helix</keyword>
<dbReference type="InterPro" id="IPR017441">
    <property type="entry name" value="Protein_kinase_ATP_BS"/>
</dbReference>
<dbReference type="RefSeq" id="WP_130341897.1">
    <property type="nucleotide sequence ID" value="NZ_SGWQ01000001.1"/>
</dbReference>
<dbReference type="SUPFAM" id="SSF56112">
    <property type="entry name" value="Protein kinase-like (PK-like)"/>
    <property type="match status" value="1"/>
</dbReference>
<dbReference type="InterPro" id="IPR000719">
    <property type="entry name" value="Prot_kinase_dom"/>
</dbReference>
<feature type="domain" description="Protein kinase" evidence="6">
    <location>
        <begin position="11"/>
        <end position="256"/>
    </location>
</feature>
<accession>A0A4Q7L4I7</accession>
<keyword evidence="2 4" id="KW-0547">Nucleotide-binding</keyword>
<evidence type="ECO:0000256" key="3">
    <source>
        <dbReference type="ARBA" id="ARBA00022840"/>
    </source>
</evidence>
<dbReference type="SMART" id="SM00220">
    <property type="entry name" value="S_TKc"/>
    <property type="match status" value="1"/>
</dbReference>
<feature type="transmembrane region" description="Helical" evidence="5">
    <location>
        <begin position="281"/>
        <end position="301"/>
    </location>
</feature>
<gene>
    <name evidence="7" type="ORF">EV193_10152</name>
</gene>
<dbReference type="Gene3D" id="3.30.200.20">
    <property type="entry name" value="Phosphorylase Kinase, domain 1"/>
    <property type="match status" value="1"/>
</dbReference>
<evidence type="ECO:0000256" key="2">
    <source>
        <dbReference type="ARBA" id="ARBA00022741"/>
    </source>
</evidence>
<keyword evidence="5" id="KW-0472">Membrane</keyword>
<dbReference type="Pfam" id="PF00069">
    <property type="entry name" value="Pkinase"/>
    <property type="match status" value="1"/>
</dbReference>
<evidence type="ECO:0000313" key="7">
    <source>
        <dbReference type="EMBL" id="RZS44177.1"/>
    </source>
</evidence>
<dbReference type="InterPro" id="IPR051931">
    <property type="entry name" value="PAK3-like"/>
</dbReference>
<feature type="binding site" evidence="4">
    <location>
        <position position="40"/>
    </location>
    <ligand>
        <name>ATP</name>
        <dbReference type="ChEBI" id="CHEBI:30616"/>
    </ligand>
</feature>
<dbReference type="PROSITE" id="PS00108">
    <property type="entry name" value="PROTEIN_KINASE_ST"/>
    <property type="match status" value="1"/>
</dbReference>
<keyword evidence="3 4" id="KW-0067">ATP-binding</keyword>
<keyword evidence="5" id="KW-0812">Transmembrane</keyword>
<dbReference type="EMBL" id="SGWQ01000001">
    <property type="protein sequence ID" value="RZS44177.1"/>
    <property type="molecule type" value="Genomic_DNA"/>
</dbReference>
<dbReference type="InterPro" id="IPR008271">
    <property type="entry name" value="Ser/Thr_kinase_AS"/>
</dbReference>
<dbReference type="InterPro" id="IPR011009">
    <property type="entry name" value="Kinase-like_dom_sf"/>
</dbReference>
<protein>
    <submittedName>
        <fullName evidence="7">Protein kinase-like protein</fullName>
    </submittedName>
</protein>
<dbReference type="OrthoDB" id="9762169at2"/>
<dbReference type="PANTHER" id="PTHR45832">
    <property type="entry name" value="SERINE/THREONINE-PROTEIN KINASE SAMKA-RELATED-RELATED"/>
    <property type="match status" value="1"/>
</dbReference>
<comment type="caution">
    <text evidence="7">The sequence shown here is derived from an EMBL/GenBank/DDBJ whole genome shotgun (WGS) entry which is preliminary data.</text>
</comment>
<dbReference type="CDD" id="cd14014">
    <property type="entry name" value="STKc_PknB_like"/>
    <property type="match status" value="1"/>
</dbReference>
<evidence type="ECO:0000256" key="4">
    <source>
        <dbReference type="PROSITE-ProRule" id="PRU10141"/>
    </source>
</evidence>
<evidence type="ECO:0000259" key="6">
    <source>
        <dbReference type="PROSITE" id="PS50011"/>
    </source>
</evidence>
<organism evidence="7 8">
    <name type="scientific">Herbihabitans rhizosphaerae</name>
    <dbReference type="NCBI Taxonomy" id="1872711"/>
    <lineage>
        <taxon>Bacteria</taxon>
        <taxon>Bacillati</taxon>
        <taxon>Actinomycetota</taxon>
        <taxon>Actinomycetes</taxon>
        <taxon>Pseudonocardiales</taxon>
        <taxon>Pseudonocardiaceae</taxon>
        <taxon>Herbihabitans</taxon>
    </lineage>
</organism>
<proteinExistence type="inferred from homology"/>
<evidence type="ECO:0000256" key="5">
    <source>
        <dbReference type="SAM" id="Phobius"/>
    </source>
</evidence>
<keyword evidence="7" id="KW-0808">Transferase</keyword>
<comment type="similarity">
    <text evidence="1">Belongs to the protein kinase superfamily. STE Ser/Thr protein kinase family. STE20 subfamily.</text>
</comment>
<dbReference type="GO" id="GO:0005524">
    <property type="term" value="F:ATP binding"/>
    <property type="evidence" value="ECO:0007669"/>
    <property type="project" value="UniProtKB-UniRule"/>
</dbReference>
<dbReference type="Gene3D" id="1.10.510.10">
    <property type="entry name" value="Transferase(Phosphotransferase) domain 1"/>
    <property type="match status" value="1"/>
</dbReference>
<dbReference type="PANTHER" id="PTHR45832:SF22">
    <property type="entry name" value="SERINE_THREONINE-PROTEIN KINASE SAMKA-RELATED"/>
    <property type="match status" value="1"/>
</dbReference>